<dbReference type="InterPro" id="IPR046357">
    <property type="entry name" value="PPIase_dom_sf"/>
</dbReference>
<evidence type="ECO:0000259" key="1">
    <source>
        <dbReference type="Pfam" id="PF05697"/>
    </source>
</evidence>
<evidence type="ECO:0000313" key="2">
    <source>
        <dbReference type="EMBL" id="SVB42659.1"/>
    </source>
</evidence>
<dbReference type="InterPro" id="IPR027304">
    <property type="entry name" value="Trigger_fact/SurA_dom_sf"/>
</dbReference>
<sequence>VEIQVKHKGTFSREMFLSIPWEECVMDYEKSFIKLRRKIKLPGFRPGKVPKQVLVNQYQPLIEAEFLEHNIQTYYQRALKNEEIEPINKAKVSDVEFNYGQTFTFKTSFDVEPEIILPKLKKNKLNVVKPVYETDEEDVSFAIEEFRRSHTKVETVENGAQTDDYILCDLQETDLTGNPLIGQKIEKQYLKVGDLHLSDETNAALKGIKSGDMRPITMESGDNKSYYQVNVINVERHTLPEVNNEFVTQIDPEVSDVAAWKEKIREAIAKRYEARSEEQFSQHIIDAYIQYVNPEYPESMADAYLDSLIEDVRQSGDKVKDENKLREMFRPS</sequence>
<protein>
    <recommendedName>
        <fullName evidence="1">Trigger factor ribosome-binding bacterial domain-containing protein</fullName>
    </recommendedName>
</protein>
<dbReference type="EMBL" id="UINC01041420">
    <property type="protein sequence ID" value="SVB42659.1"/>
    <property type="molecule type" value="Genomic_DNA"/>
</dbReference>
<reference evidence="2" key="1">
    <citation type="submission" date="2018-05" db="EMBL/GenBank/DDBJ databases">
        <authorList>
            <person name="Lanie J.A."/>
            <person name="Ng W.-L."/>
            <person name="Kazmierczak K.M."/>
            <person name="Andrzejewski T.M."/>
            <person name="Davidsen T.M."/>
            <person name="Wayne K.J."/>
            <person name="Tettelin H."/>
            <person name="Glass J.I."/>
            <person name="Rusch D."/>
            <person name="Podicherti R."/>
            <person name="Tsui H.-C.T."/>
            <person name="Winkler M.E."/>
        </authorList>
    </citation>
    <scope>NUCLEOTIDE SEQUENCE</scope>
</reference>
<feature type="domain" description="Trigger factor ribosome-binding bacterial" evidence="1">
    <location>
        <begin position="2"/>
        <end position="145"/>
    </location>
</feature>
<dbReference type="GO" id="GO:0044183">
    <property type="term" value="F:protein folding chaperone"/>
    <property type="evidence" value="ECO:0007669"/>
    <property type="project" value="TreeGrafter"/>
</dbReference>
<dbReference type="GO" id="GO:0043335">
    <property type="term" value="P:protein unfolding"/>
    <property type="evidence" value="ECO:0007669"/>
    <property type="project" value="TreeGrafter"/>
</dbReference>
<dbReference type="GO" id="GO:0015031">
    <property type="term" value="P:protein transport"/>
    <property type="evidence" value="ECO:0007669"/>
    <property type="project" value="InterPro"/>
</dbReference>
<dbReference type="InterPro" id="IPR008881">
    <property type="entry name" value="Trigger_fac_ribosome-bd_bac"/>
</dbReference>
<dbReference type="PANTHER" id="PTHR30560">
    <property type="entry name" value="TRIGGER FACTOR CHAPERONE AND PEPTIDYL-PROLYL CIS/TRANS ISOMERASE"/>
    <property type="match status" value="1"/>
</dbReference>
<proteinExistence type="predicted"/>
<dbReference type="NCBIfam" id="TIGR00115">
    <property type="entry name" value="tig"/>
    <property type="match status" value="1"/>
</dbReference>
<organism evidence="2">
    <name type="scientific">marine metagenome</name>
    <dbReference type="NCBI Taxonomy" id="408172"/>
    <lineage>
        <taxon>unclassified sequences</taxon>
        <taxon>metagenomes</taxon>
        <taxon>ecological metagenomes</taxon>
    </lineage>
</organism>
<dbReference type="InterPro" id="IPR005215">
    <property type="entry name" value="Trig_fac"/>
</dbReference>
<dbReference type="GO" id="GO:0003755">
    <property type="term" value="F:peptidyl-prolyl cis-trans isomerase activity"/>
    <property type="evidence" value="ECO:0007669"/>
    <property type="project" value="InterPro"/>
</dbReference>
<dbReference type="Gene3D" id="3.30.70.1050">
    <property type="entry name" value="Trigger factor ribosome-binding domain"/>
    <property type="match status" value="1"/>
</dbReference>
<dbReference type="InterPro" id="IPR037041">
    <property type="entry name" value="Trigger_fac_C_sf"/>
</dbReference>
<dbReference type="GO" id="GO:0043022">
    <property type="term" value="F:ribosome binding"/>
    <property type="evidence" value="ECO:0007669"/>
    <property type="project" value="TreeGrafter"/>
</dbReference>
<dbReference type="SUPFAM" id="SSF102735">
    <property type="entry name" value="Trigger factor ribosome-binding domain"/>
    <property type="match status" value="1"/>
</dbReference>
<dbReference type="SUPFAM" id="SSF109998">
    <property type="entry name" value="Triger factor/SurA peptide-binding domain-like"/>
    <property type="match status" value="1"/>
</dbReference>
<name>A0A382DWY8_9ZZZZ</name>
<dbReference type="Pfam" id="PF05697">
    <property type="entry name" value="Trigger_N"/>
    <property type="match status" value="1"/>
</dbReference>
<dbReference type="Gene3D" id="3.10.50.40">
    <property type="match status" value="1"/>
</dbReference>
<dbReference type="PANTHER" id="PTHR30560:SF3">
    <property type="entry name" value="TRIGGER FACTOR-LIKE PROTEIN TIG, CHLOROPLASTIC"/>
    <property type="match status" value="1"/>
</dbReference>
<dbReference type="AlphaFoldDB" id="A0A382DWY8"/>
<dbReference type="InterPro" id="IPR036611">
    <property type="entry name" value="Trigger_fac_ribosome-bd_sf"/>
</dbReference>
<feature type="non-terminal residue" evidence="2">
    <location>
        <position position="1"/>
    </location>
</feature>
<feature type="non-terminal residue" evidence="2">
    <location>
        <position position="332"/>
    </location>
</feature>
<dbReference type="GO" id="GO:0051083">
    <property type="term" value="P:'de novo' cotranslational protein folding"/>
    <property type="evidence" value="ECO:0007669"/>
    <property type="project" value="TreeGrafter"/>
</dbReference>
<accession>A0A382DWY8</accession>
<gene>
    <name evidence="2" type="ORF">METZ01_LOCUS195513</name>
</gene>
<dbReference type="Gene3D" id="1.10.3120.10">
    <property type="entry name" value="Trigger factor, C-terminal domain"/>
    <property type="match status" value="1"/>
</dbReference>